<keyword evidence="6" id="KW-0460">Magnesium</keyword>
<proteinExistence type="inferred from homology"/>
<dbReference type="InterPro" id="IPR033713">
    <property type="entry name" value="NudJ"/>
</dbReference>
<dbReference type="Gene3D" id="3.90.79.10">
    <property type="entry name" value="Nucleoside Triphosphate Pyrophosphohydrolase"/>
    <property type="match status" value="1"/>
</dbReference>
<reference evidence="8" key="1">
    <citation type="submission" date="2021-05" db="EMBL/GenBank/DDBJ databases">
        <title>Molecular characterization for Shewanella algae harboring chromosomal blaOXA-55-like strains isolated from clinical and environment sample.</title>
        <authorList>
            <person name="Ohama Y."/>
            <person name="Aoki K."/>
            <person name="Harada S."/>
            <person name="Moriya K."/>
            <person name="Ishii Y."/>
            <person name="Tateda K."/>
        </authorList>
    </citation>
    <scope>NUCLEOTIDE SEQUENCE</scope>
    <source>
        <strain evidence="8">JCM 11563</strain>
    </source>
</reference>
<dbReference type="PANTHER" id="PTHR43046">
    <property type="entry name" value="GDP-MANNOSE MANNOSYL HYDROLASE"/>
    <property type="match status" value="1"/>
</dbReference>
<dbReference type="RefSeq" id="WP_220780208.1">
    <property type="nucleotide sequence ID" value="NZ_BPEY01000013.1"/>
</dbReference>
<dbReference type="InterPro" id="IPR020084">
    <property type="entry name" value="NUDIX_hydrolase_CS"/>
</dbReference>
<comment type="caution">
    <text evidence="8">The sequence shown here is derived from an EMBL/GenBank/DDBJ whole genome shotgun (WGS) entry which is preliminary data.</text>
</comment>
<protein>
    <recommendedName>
        <fullName evidence="4 6">Phosphatase NudJ</fullName>
        <ecNumber evidence="6">3.6.1.-</ecNumber>
    </recommendedName>
</protein>
<keyword evidence="5 6" id="KW-0378">Hydrolase</keyword>
<gene>
    <name evidence="6" type="primary">nudJ</name>
    <name evidence="8" type="ORF">TUM4438_11300</name>
</gene>
<evidence type="ECO:0000256" key="6">
    <source>
        <dbReference type="RuleBase" id="RU364043"/>
    </source>
</evidence>
<dbReference type="InterPro" id="IPR000086">
    <property type="entry name" value="NUDIX_hydrolase_dom"/>
</dbReference>
<organism evidence="8 9">
    <name type="scientific">Shewanella sairae</name>
    <dbReference type="NCBI Taxonomy" id="190310"/>
    <lineage>
        <taxon>Bacteria</taxon>
        <taxon>Pseudomonadati</taxon>
        <taxon>Pseudomonadota</taxon>
        <taxon>Gammaproteobacteria</taxon>
        <taxon>Alteromonadales</taxon>
        <taxon>Shewanellaceae</taxon>
        <taxon>Shewanella</taxon>
    </lineage>
</organism>
<dbReference type="GO" id="GO:0016787">
    <property type="term" value="F:hydrolase activity"/>
    <property type="evidence" value="ECO:0007669"/>
    <property type="project" value="UniProtKB-KW"/>
</dbReference>
<sequence>MTERYKPNTTVACVIEAQGKYLLVEELIDGEVKYNQPAGHLEAHESIISACSREVYEETGLRLAPQGLVGIYQFSASESLAFVRYTFYVQLDKIITSAPIDPAINALAWLTLEEIRSLSPQLRSPLVIKSINDYLAGKHFPLALLNDDYF</sequence>
<evidence type="ECO:0000256" key="2">
    <source>
        <dbReference type="ARBA" id="ARBA00007608"/>
    </source>
</evidence>
<feature type="domain" description="Nudix hydrolase" evidence="7">
    <location>
        <begin position="4"/>
        <end position="135"/>
    </location>
</feature>
<dbReference type="PROSITE" id="PS51462">
    <property type="entry name" value="NUDIX"/>
    <property type="match status" value="1"/>
</dbReference>
<evidence type="ECO:0000256" key="4">
    <source>
        <dbReference type="ARBA" id="ARBA00015552"/>
    </source>
</evidence>
<evidence type="ECO:0000259" key="7">
    <source>
        <dbReference type="PROSITE" id="PS51462"/>
    </source>
</evidence>
<comment type="similarity">
    <text evidence="2 6">Belongs to the Nudix hydrolase family. NudJ subfamily.</text>
</comment>
<dbReference type="Proteomes" id="UP000887104">
    <property type="component" value="Unassembled WGS sequence"/>
</dbReference>
<evidence type="ECO:0000256" key="3">
    <source>
        <dbReference type="ARBA" id="ARBA00011245"/>
    </source>
</evidence>
<comment type="subunit">
    <text evidence="3 6">Monomer.</text>
</comment>
<dbReference type="CDD" id="cd03675">
    <property type="entry name" value="NUDIX_Hydrolase"/>
    <property type="match status" value="1"/>
</dbReference>
<evidence type="ECO:0000256" key="5">
    <source>
        <dbReference type="ARBA" id="ARBA00022801"/>
    </source>
</evidence>
<comment type="cofactor">
    <cofactor evidence="1 6">
        <name>Mg(2+)</name>
        <dbReference type="ChEBI" id="CHEBI:18420"/>
    </cofactor>
</comment>
<dbReference type="InterPro" id="IPR015797">
    <property type="entry name" value="NUDIX_hydrolase-like_dom_sf"/>
</dbReference>
<keyword evidence="9" id="KW-1185">Reference proteome</keyword>
<dbReference type="EC" id="3.6.1.-" evidence="6"/>
<evidence type="ECO:0000256" key="1">
    <source>
        <dbReference type="ARBA" id="ARBA00001946"/>
    </source>
</evidence>
<dbReference type="EMBL" id="BPEY01000013">
    <property type="protein sequence ID" value="GIU43121.1"/>
    <property type="molecule type" value="Genomic_DNA"/>
</dbReference>
<dbReference type="PROSITE" id="PS00893">
    <property type="entry name" value="NUDIX_BOX"/>
    <property type="match status" value="1"/>
</dbReference>
<dbReference type="Pfam" id="PF00293">
    <property type="entry name" value="NUDIX"/>
    <property type="match status" value="1"/>
</dbReference>
<dbReference type="PANTHER" id="PTHR43046:SF14">
    <property type="entry name" value="MUTT_NUDIX FAMILY PROTEIN"/>
    <property type="match status" value="1"/>
</dbReference>
<name>A0ABQ4P7L1_9GAMM</name>
<evidence type="ECO:0000313" key="8">
    <source>
        <dbReference type="EMBL" id="GIU43121.1"/>
    </source>
</evidence>
<accession>A0ABQ4P7L1</accession>
<dbReference type="SUPFAM" id="SSF55811">
    <property type="entry name" value="Nudix"/>
    <property type="match status" value="1"/>
</dbReference>
<evidence type="ECO:0000313" key="9">
    <source>
        <dbReference type="Proteomes" id="UP000887104"/>
    </source>
</evidence>